<reference evidence="1 2" key="2">
    <citation type="submission" date="2020-07" db="EMBL/GenBank/DDBJ databases">
        <title>Genome assembly of wild tea tree DASZ reveals pedigree and selection history of tea varieties.</title>
        <authorList>
            <person name="Zhang W."/>
        </authorList>
    </citation>
    <scope>NUCLEOTIDE SEQUENCE [LARGE SCALE GENOMIC DNA]</scope>
    <source>
        <strain evidence="2">cv. G240</strain>
        <tissue evidence="1">Leaf</tissue>
    </source>
</reference>
<keyword evidence="2" id="KW-1185">Reference proteome</keyword>
<organism evidence="1 2">
    <name type="scientific">Camellia sinensis</name>
    <name type="common">Tea plant</name>
    <name type="synonym">Thea sinensis</name>
    <dbReference type="NCBI Taxonomy" id="4442"/>
    <lineage>
        <taxon>Eukaryota</taxon>
        <taxon>Viridiplantae</taxon>
        <taxon>Streptophyta</taxon>
        <taxon>Embryophyta</taxon>
        <taxon>Tracheophyta</taxon>
        <taxon>Spermatophyta</taxon>
        <taxon>Magnoliopsida</taxon>
        <taxon>eudicotyledons</taxon>
        <taxon>Gunneridae</taxon>
        <taxon>Pentapetalae</taxon>
        <taxon>asterids</taxon>
        <taxon>Ericales</taxon>
        <taxon>Theaceae</taxon>
        <taxon>Camellia</taxon>
    </lineage>
</organism>
<name>A0A7J7HRV1_CAMSI</name>
<sequence>MRLDRRERRSAPCNCCLAGKGCTIYYSDGTSAICKNTITNSLLNNEITISIVVLFVSS</sequence>
<dbReference type="Proteomes" id="UP000593564">
    <property type="component" value="Unassembled WGS sequence"/>
</dbReference>
<evidence type="ECO:0000313" key="2">
    <source>
        <dbReference type="Proteomes" id="UP000593564"/>
    </source>
</evidence>
<proteinExistence type="predicted"/>
<dbReference type="EMBL" id="JACBKZ010000003">
    <property type="protein sequence ID" value="KAF5954796.1"/>
    <property type="molecule type" value="Genomic_DNA"/>
</dbReference>
<comment type="caution">
    <text evidence="1">The sequence shown here is derived from an EMBL/GenBank/DDBJ whole genome shotgun (WGS) entry which is preliminary data.</text>
</comment>
<dbReference type="AlphaFoldDB" id="A0A7J7HRV1"/>
<dbReference type="SUPFAM" id="SSF100897">
    <property type="entry name" value="Plant proteinase inhibitors"/>
    <property type="match status" value="1"/>
</dbReference>
<gene>
    <name evidence="1" type="ORF">HYC85_007652</name>
</gene>
<protein>
    <submittedName>
        <fullName evidence="1">Uncharacterized protein</fullName>
    </submittedName>
</protein>
<dbReference type="InterPro" id="IPR003465">
    <property type="entry name" value="Prot_inh_I20"/>
</dbReference>
<evidence type="ECO:0000313" key="1">
    <source>
        <dbReference type="EMBL" id="KAF5954796.1"/>
    </source>
</evidence>
<reference evidence="2" key="1">
    <citation type="journal article" date="2020" name="Nat. Commun.">
        <title>Genome assembly of wild tea tree DASZ reveals pedigree and selection history of tea varieties.</title>
        <authorList>
            <person name="Zhang W."/>
            <person name="Zhang Y."/>
            <person name="Qiu H."/>
            <person name="Guo Y."/>
            <person name="Wan H."/>
            <person name="Zhang X."/>
            <person name="Scossa F."/>
            <person name="Alseekh S."/>
            <person name="Zhang Q."/>
            <person name="Wang P."/>
            <person name="Xu L."/>
            <person name="Schmidt M.H."/>
            <person name="Jia X."/>
            <person name="Li D."/>
            <person name="Zhu A."/>
            <person name="Guo F."/>
            <person name="Chen W."/>
            <person name="Ni D."/>
            <person name="Usadel B."/>
            <person name="Fernie A.R."/>
            <person name="Wen W."/>
        </authorList>
    </citation>
    <scope>NUCLEOTIDE SEQUENCE [LARGE SCALE GENOMIC DNA]</scope>
    <source>
        <strain evidence="2">cv. G240</strain>
    </source>
</reference>
<accession>A0A7J7HRV1</accession>
<dbReference type="GO" id="GO:0004867">
    <property type="term" value="F:serine-type endopeptidase inhibitor activity"/>
    <property type="evidence" value="ECO:0007669"/>
    <property type="project" value="InterPro"/>
</dbReference>
<dbReference type="Pfam" id="PF02428">
    <property type="entry name" value="Prot_inhib_II"/>
    <property type="match status" value="1"/>
</dbReference>